<accession>A0A085MNH0</accession>
<proteinExistence type="predicted"/>
<reference evidence="1 3" key="1">
    <citation type="journal article" date="2014" name="Nat. Genet.">
        <title>Genome and transcriptome of the porcine whipworm Trichuris suis.</title>
        <authorList>
            <person name="Jex A.R."/>
            <person name="Nejsum P."/>
            <person name="Schwarz E.M."/>
            <person name="Hu L."/>
            <person name="Young N.D."/>
            <person name="Hall R.S."/>
            <person name="Korhonen P.K."/>
            <person name="Liao S."/>
            <person name="Thamsborg S."/>
            <person name="Xia J."/>
            <person name="Xu P."/>
            <person name="Wang S."/>
            <person name="Scheerlinck J.P."/>
            <person name="Hofmann A."/>
            <person name="Sternberg P.W."/>
            <person name="Wang J."/>
            <person name="Gasser R.B."/>
        </authorList>
    </citation>
    <scope>NUCLEOTIDE SEQUENCE [LARGE SCALE GENOMIC DNA]</scope>
    <source>
        <strain evidence="2">DCEP-RM93F</strain>
        <strain evidence="1">DCEP-RM93M</strain>
    </source>
</reference>
<organism evidence="1 3">
    <name type="scientific">Trichuris suis</name>
    <name type="common">pig whipworm</name>
    <dbReference type="NCBI Taxonomy" id="68888"/>
    <lineage>
        <taxon>Eukaryota</taxon>
        <taxon>Metazoa</taxon>
        <taxon>Ecdysozoa</taxon>
        <taxon>Nematoda</taxon>
        <taxon>Enoplea</taxon>
        <taxon>Dorylaimia</taxon>
        <taxon>Trichinellida</taxon>
        <taxon>Trichuridae</taxon>
        <taxon>Trichuris</taxon>
    </lineage>
</organism>
<evidence type="ECO:0000313" key="3">
    <source>
        <dbReference type="Proteomes" id="UP000030764"/>
    </source>
</evidence>
<protein>
    <submittedName>
        <fullName evidence="1">Uncharacterized protein</fullName>
    </submittedName>
</protein>
<name>A0A085MNH0_9BILA</name>
<dbReference type="Proteomes" id="UP000030764">
    <property type="component" value="Unassembled WGS sequence"/>
</dbReference>
<evidence type="ECO:0000313" key="1">
    <source>
        <dbReference type="EMBL" id="KFD58766.1"/>
    </source>
</evidence>
<dbReference type="Proteomes" id="UP000030758">
    <property type="component" value="Unassembled WGS sequence"/>
</dbReference>
<gene>
    <name evidence="1" type="ORF">M513_00459</name>
    <name evidence="2" type="ORF">M514_00459</name>
</gene>
<evidence type="ECO:0000313" key="2">
    <source>
        <dbReference type="EMBL" id="KFD72045.1"/>
    </source>
</evidence>
<sequence length="75" mass="8277">MDPYVVASRGLEMGFLLEENLPSIQEAVSRLSKEICLRLMGSAAVGSLLLCNYSVPNVVSLWPYHFALTTGQYEP</sequence>
<dbReference type="EMBL" id="KL367479">
    <property type="protein sequence ID" value="KFD72045.1"/>
    <property type="molecule type" value="Genomic_DNA"/>
</dbReference>
<dbReference type="EMBL" id="KL363183">
    <property type="protein sequence ID" value="KFD58766.1"/>
    <property type="molecule type" value="Genomic_DNA"/>
</dbReference>
<dbReference type="AlphaFoldDB" id="A0A085MNH0"/>
<keyword evidence="3" id="KW-1185">Reference proteome</keyword>